<dbReference type="InterPro" id="IPR058982">
    <property type="entry name" value="Beta-barrel_AprE"/>
</dbReference>
<dbReference type="RefSeq" id="WP_053010147.1">
    <property type="nucleotide sequence ID" value="NZ_CWJI01000014.1"/>
</dbReference>
<comment type="subcellular location">
    <subcellularLocation>
        <location evidence="1">Membrane</location>
        <topology evidence="1">Single-pass membrane protein</topology>
    </subcellularLocation>
</comment>
<accession>A0A0H5MHJ8</accession>
<organism evidence="11 12">
    <name type="scientific">Yersinia intermedia</name>
    <dbReference type="NCBI Taxonomy" id="631"/>
    <lineage>
        <taxon>Bacteria</taxon>
        <taxon>Pseudomonadati</taxon>
        <taxon>Pseudomonadota</taxon>
        <taxon>Gammaproteobacteria</taxon>
        <taxon>Enterobacterales</taxon>
        <taxon>Yersiniaceae</taxon>
        <taxon>Yersinia</taxon>
    </lineage>
</organism>
<dbReference type="InterPro" id="IPR050739">
    <property type="entry name" value="MFP"/>
</dbReference>
<keyword evidence="7" id="KW-0175">Coiled coil</keyword>
<evidence type="ECO:0000256" key="4">
    <source>
        <dbReference type="ARBA" id="ARBA00022692"/>
    </source>
</evidence>
<evidence type="ECO:0000259" key="10">
    <source>
        <dbReference type="Pfam" id="PF26002"/>
    </source>
</evidence>
<evidence type="ECO:0000256" key="7">
    <source>
        <dbReference type="SAM" id="Coils"/>
    </source>
</evidence>
<feature type="domain" description="Multidrug resistance protein MdtA-like barrel-sandwich hybrid" evidence="9">
    <location>
        <begin position="76"/>
        <end position="289"/>
    </location>
</feature>
<dbReference type="PROSITE" id="PS00543">
    <property type="entry name" value="HLYD_FAMILY"/>
    <property type="match status" value="1"/>
</dbReference>
<sequence>MLFRKEVLAAKSARDIGPVVVISPIPLQVVAITAFIVFITIILFAYFASYTKKATLPGFIFPKDGIIKVYAPQPSRVIKLLTHEGAQVNKGDLLYILNRESSSQLGQTDILVRTELENQHSRMADNHINLTNQLLAIENNLKNQIEESDKTRSILNKKIIIQKKKIALLLEKQTRFKEMHKSGYVSNQELDDNQLVVLSEQTNLDTLYLEEKSLDKQRLDAISYKNEQTASYKDRINQLENTISEVKNQLVRNESNENSYIYAPISGTATSILSQVGQYVDASKPLLVVIPEHEPLVAFLYATSKSVGFIKQNDSVRIRYKSFPYEKFGQYTGTVTHISKTAMSLNDAVDFNIPASNASEGLYKVTISLDKQYVNTYGKKTALVSGMEIDADVYLETRRLYEWVLDPLYSITGRI</sequence>
<keyword evidence="11" id="KW-0067">ATP-binding</keyword>
<keyword evidence="4 8" id="KW-0812">Transmembrane</keyword>
<feature type="transmembrane region" description="Helical" evidence="8">
    <location>
        <begin position="25"/>
        <end position="47"/>
    </location>
</feature>
<evidence type="ECO:0000256" key="6">
    <source>
        <dbReference type="ARBA" id="ARBA00023136"/>
    </source>
</evidence>
<dbReference type="GO" id="GO:0009306">
    <property type="term" value="P:protein secretion"/>
    <property type="evidence" value="ECO:0007669"/>
    <property type="project" value="InterPro"/>
</dbReference>
<comment type="similarity">
    <text evidence="2">Belongs to the membrane fusion protein (MFP) (TC 8.A.1) family.</text>
</comment>
<dbReference type="Pfam" id="PF25917">
    <property type="entry name" value="BSH_RND"/>
    <property type="match status" value="1"/>
</dbReference>
<dbReference type="PANTHER" id="PTHR30386:SF28">
    <property type="entry name" value="EXPORTED PROTEIN"/>
    <property type="match status" value="1"/>
</dbReference>
<dbReference type="InterPro" id="IPR006144">
    <property type="entry name" value="Secretion_HlyD_CS"/>
</dbReference>
<evidence type="ECO:0000256" key="8">
    <source>
        <dbReference type="SAM" id="Phobius"/>
    </source>
</evidence>
<evidence type="ECO:0000313" key="12">
    <source>
        <dbReference type="Proteomes" id="UP000043316"/>
    </source>
</evidence>
<evidence type="ECO:0000256" key="2">
    <source>
        <dbReference type="ARBA" id="ARBA00009477"/>
    </source>
</evidence>
<name>A0A0H5MHJ8_YERIN</name>
<dbReference type="PANTHER" id="PTHR30386">
    <property type="entry name" value="MEMBRANE FUSION SUBUNIT OF EMRAB-TOLC MULTIDRUG EFFLUX PUMP"/>
    <property type="match status" value="1"/>
</dbReference>
<gene>
    <name evidence="11" type="primary">cvaA</name>
    <name evidence="11" type="ORF">ERS008476_03570</name>
</gene>
<proteinExistence type="inferred from homology"/>
<evidence type="ECO:0000259" key="9">
    <source>
        <dbReference type="Pfam" id="PF25917"/>
    </source>
</evidence>
<dbReference type="Proteomes" id="UP000043316">
    <property type="component" value="Unassembled WGS sequence"/>
</dbReference>
<keyword evidence="11" id="KW-0547">Nucleotide-binding</keyword>
<dbReference type="GO" id="GO:0016020">
    <property type="term" value="C:membrane"/>
    <property type="evidence" value="ECO:0007669"/>
    <property type="project" value="UniProtKB-SubCell"/>
</dbReference>
<dbReference type="PRINTS" id="PR01490">
    <property type="entry name" value="RTXTOXIND"/>
</dbReference>
<feature type="coiled-coil region" evidence="7">
    <location>
        <begin position="229"/>
        <end position="256"/>
    </location>
</feature>
<evidence type="ECO:0000313" key="11">
    <source>
        <dbReference type="EMBL" id="CRY56526.1"/>
    </source>
</evidence>
<keyword evidence="3" id="KW-0813">Transport</keyword>
<dbReference type="Pfam" id="PF26002">
    <property type="entry name" value="Beta-barrel_AprE"/>
    <property type="match status" value="1"/>
</dbReference>
<reference evidence="12" key="1">
    <citation type="submission" date="2015-03" db="EMBL/GenBank/DDBJ databases">
        <authorList>
            <consortium name="Pathogen Informatics"/>
        </authorList>
    </citation>
    <scope>NUCLEOTIDE SEQUENCE [LARGE SCALE GENOMIC DNA]</scope>
    <source>
        <strain evidence="12">R148</strain>
    </source>
</reference>
<feature type="domain" description="AprE-like beta-barrel" evidence="10">
    <location>
        <begin position="303"/>
        <end position="393"/>
    </location>
</feature>
<evidence type="ECO:0000256" key="3">
    <source>
        <dbReference type="ARBA" id="ARBA00022448"/>
    </source>
</evidence>
<dbReference type="InterPro" id="IPR058625">
    <property type="entry name" value="MdtA-like_BSH"/>
</dbReference>
<protein>
    <submittedName>
        <fullName evidence="11">Putative microcin H47 secretion ATP-binding protein mchF</fullName>
    </submittedName>
</protein>
<dbReference type="Gene3D" id="2.40.50.100">
    <property type="match status" value="1"/>
</dbReference>
<keyword evidence="5 8" id="KW-1133">Transmembrane helix</keyword>
<evidence type="ECO:0000256" key="5">
    <source>
        <dbReference type="ARBA" id="ARBA00022989"/>
    </source>
</evidence>
<dbReference type="GO" id="GO:0005524">
    <property type="term" value="F:ATP binding"/>
    <property type="evidence" value="ECO:0007669"/>
    <property type="project" value="UniProtKB-KW"/>
</dbReference>
<dbReference type="EMBL" id="CWJI01000014">
    <property type="protein sequence ID" value="CRY56526.1"/>
    <property type="molecule type" value="Genomic_DNA"/>
</dbReference>
<evidence type="ECO:0000256" key="1">
    <source>
        <dbReference type="ARBA" id="ARBA00004167"/>
    </source>
</evidence>
<keyword evidence="6 8" id="KW-0472">Membrane</keyword>
<dbReference type="AlphaFoldDB" id="A0A0H5MHJ8"/>